<name>A0A7W6P521_9SPHI</name>
<dbReference type="FunFam" id="3.40.50.300:FF:000006">
    <property type="entry name" value="DNA-binding transcriptional regulator NtrC"/>
    <property type="match status" value="1"/>
</dbReference>
<dbReference type="GO" id="GO:0003677">
    <property type="term" value="F:DNA binding"/>
    <property type="evidence" value="ECO:0007669"/>
    <property type="project" value="UniProtKB-KW"/>
</dbReference>
<dbReference type="GO" id="GO:0005524">
    <property type="term" value="F:ATP binding"/>
    <property type="evidence" value="ECO:0007669"/>
    <property type="project" value="UniProtKB-KW"/>
</dbReference>
<dbReference type="InterPro" id="IPR025943">
    <property type="entry name" value="Sigma_54_int_dom_ATP-bd_2"/>
</dbReference>
<dbReference type="Gene3D" id="1.10.10.60">
    <property type="entry name" value="Homeodomain-like"/>
    <property type="match status" value="1"/>
</dbReference>
<dbReference type="InterPro" id="IPR025662">
    <property type="entry name" value="Sigma_54_int_dom_ATP-bd_1"/>
</dbReference>
<dbReference type="GO" id="GO:0006355">
    <property type="term" value="P:regulation of DNA-templated transcription"/>
    <property type="evidence" value="ECO:0007669"/>
    <property type="project" value="InterPro"/>
</dbReference>
<dbReference type="Gene3D" id="1.10.8.60">
    <property type="match status" value="1"/>
</dbReference>
<dbReference type="PROSITE" id="PS00675">
    <property type="entry name" value="SIGMA54_INTERACT_1"/>
    <property type="match status" value="1"/>
</dbReference>
<evidence type="ECO:0000313" key="10">
    <source>
        <dbReference type="Proteomes" id="UP000532273"/>
    </source>
</evidence>
<evidence type="ECO:0000256" key="3">
    <source>
        <dbReference type="ARBA" id="ARBA00023015"/>
    </source>
</evidence>
<dbReference type="InterPro" id="IPR003593">
    <property type="entry name" value="AAA+_ATPase"/>
</dbReference>
<keyword evidence="1" id="KW-0547">Nucleotide-binding</keyword>
<keyword evidence="11" id="KW-1185">Reference proteome</keyword>
<dbReference type="RefSeq" id="WP_229685028.1">
    <property type="nucleotide sequence ID" value="NZ_BMHZ01000001.1"/>
</dbReference>
<accession>A0A7W6P521</accession>
<dbReference type="Pfam" id="PF00158">
    <property type="entry name" value="Sigma54_activat"/>
    <property type="match status" value="1"/>
</dbReference>
<evidence type="ECO:0000313" key="8">
    <source>
        <dbReference type="EMBL" id="GGG94664.1"/>
    </source>
</evidence>
<dbReference type="Gene3D" id="3.30.450.40">
    <property type="match status" value="1"/>
</dbReference>
<dbReference type="PROSITE" id="PS50045">
    <property type="entry name" value="SIGMA54_INTERACT_4"/>
    <property type="match status" value="1"/>
</dbReference>
<feature type="domain" description="Sigma-54 factor interaction" evidence="7">
    <location>
        <begin position="250"/>
        <end position="479"/>
    </location>
</feature>
<dbReference type="PANTHER" id="PTHR32071:SF117">
    <property type="entry name" value="PTS-DEPENDENT DIHYDROXYACETONE KINASE OPERON REGULATORY PROTEIN-RELATED"/>
    <property type="match status" value="1"/>
</dbReference>
<gene>
    <name evidence="8" type="ORF">GCM10007422_05130</name>
    <name evidence="9" type="ORF">GGQ60_002135</name>
</gene>
<dbReference type="Proteomes" id="UP000532273">
    <property type="component" value="Unassembled WGS sequence"/>
</dbReference>
<keyword evidence="5" id="KW-0010">Activator</keyword>
<dbReference type="SUPFAM" id="SSF46689">
    <property type="entry name" value="Homeodomain-like"/>
    <property type="match status" value="1"/>
</dbReference>
<keyword evidence="3" id="KW-0805">Transcription regulation</keyword>
<dbReference type="PROSITE" id="PS00676">
    <property type="entry name" value="SIGMA54_INTERACT_2"/>
    <property type="match status" value="1"/>
</dbReference>
<dbReference type="Proteomes" id="UP000642938">
    <property type="component" value="Unassembled WGS sequence"/>
</dbReference>
<dbReference type="InterPro" id="IPR025944">
    <property type="entry name" value="Sigma_54_int_dom_CS"/>
</dbReference>
<dbReference type="CDD" id="cd00009">
    <property type="entry name" value="AAA"/>
    <property type="match status" value="1"/>
</dbReference>
<dbReference type="InterPro" id="IPR027417">
    <property type="entry name" value="P-loop_NTPase"/>
</dbReference>
<dbReference type="SMART" id="SM00382">
    <property type="entry name" value="AAA"/>
    <property type="match status" value="1"/>
</dbReference>
<proteinExistence type="predicted"/>
<reference evidence="8" key="4">
    <citation type="submission" date="2024-05" db="EMBL/GenBank/DDBJ databases">
        <authorList>
            <person name="Sun Q."/>
            <person name="Zhou Y."/>
        </authorList>
    </citation>
    <scope>NUCLEOTIDE SEQUENCE</scope>
    <source>
        <strain evidence="8">CGMCC 1.15287</strain>
    </source>
</reference>
<evidence type="ECO:0000256" key="1">
    <source>
        <dbReference type="ARBA" id="ARBA00022741"/>
    </source>
</evidence>
<comment type="caution">
    <text evidence="9">The sequence shown here is derived from an EMBL/GenBank/DDBJ whole genome shotgun (WGS) entry which is preliminary data.</text>
</comment>
<dbReference type="PROSITE" id="PS00688">
    <property type="entry name" value="SIGMA54_INTERACT_3"/>
    <property type="match status" value="1"/>
</dbReference>
<sequence length="564" mass="63652">MMESKGSLSEINNQEKICAEKQTIQVLEQENARLLKSLAQKEDQNKIILSISHAIASVRHKLDLFDVIDQKLKKLFDFDHFVICLINSDQQTHSPFIYNQKEDFLKTAGIPPKASKKYPLEDGMCRAMIASTDPIVFDVDEVMQWPDAPAWLGFWQNKGIKEMIGLRMTDSSGCIGFFYIYTQHRKTVSNIYFDLLQGISLQISIAISNILANEKIEQQLDEINTYKLKLEEEKSYLKEEISQKYNHTEIIGESALLKKVFHLIDQVATSSSTVLILGETGTGKELIARAIHNASARNKALMVKINCAALPAGLAESELFGHEKGSFTGALDRRIGKFELAHNGTLFLDEIGELSLDLQVKLLRALQEKEIERIGGRQTIKTDVRIIAATNRDLHQEVAKGNFRSDLYYRLNVFPIHIPSLKERTEDIPALVAHFIDKIGKKTGRNVHAISKSSMNRLLQYPWPGNVRELEHLIERSILLCHGTVLKDIHLPKIEQVDTGAYGTAQKIKTIHENERDHILSILKSCKGKISGKNGAAEILRIPPTTLNSKIKKLGIKRAHILEK</sequence>
<dbReference type="SUPFAM" id="SSF55781">
    <property type="entry name" value="GAF domain-like"/>
    <property type="match status" value="1"/>
</dbReference>
<dbReference type="InterPro" id="IPR009057">
    <property type="entry name" value="Homeodomain-like_sf"/>
</dbReference>
<reference evidence="8" key="1">
    <citation type="journal article" date="2014" name="Int. J. Syst. Evol. Microbiol.">
        <title>Complete genome of a new Firmicutes species belonging to the dominant human colonic microbiota ('Ruminococcus bicirculans') reveals two chromosomes and a selective capacity to utilize plant glucans.</title>
        <authorList>
            <consortium name="NISC Comparative Sequencing Program"/>
            <person name="Wegmann U."/>
            <person name="Louis P."/>
            <person name="Goesmann A."/>
            <person name="Henrissat B."/>
            <person name="Duncan S.H."/>
            <person name="Flint H.J."/>
        </authorList>
    </citation>
    <scope>NUCLEOTIDE SEQUENCE</scope>
    <source>
        <strain evidence="8">CGMCC 1.15287</strain>
    </source>
</reference>
<protein>
    <submittedName>
        <fullName evidence="8">Fis family transcriptional regulator</fullName>
    </submittedName>
    <submittedName>
        <fullName evidence="9">Transcriptional regulator with GAF, ATPase, and Fis domain</fullName>
    </submittedName>
</protein>
<dbReference type="Pfam" id="PF25601">
    <property type="entry name" value="AAA_lid_14"/>
    <property type="match status" value="1"/>
</dbReference>
<dbReference type="EMBL" id="BMHZ01000001">
    <property type="protein sequence ID" value="GGG94664.1"/>
    <property type="molecule type" value="Genomic_DNA"/>
</dbReference>
<dbReference type="InterPro" id="IPR058031">
    <property type="entry name" value="AAA_lid_NorR"/>
</dbReference>
<organism evidence="9 10">
    <name type="scientific">Pedobacter zeae</name>
    <dbReference type="NCBI Taxonomy" id="1737356"/>
    <lineage>
        <taxon>Bacteria</taxon>
        <taxon>Pseudomonadati</taxon>
        <taxon>Bacteroidota</taxon>
        <taxon>Sphingobacteriia</taxon>
        <taxon>Sphingobacteriales</taxon>
        <taxon>Sphingobacteriaceae</taxon>
        <taxon>Pedobacter</taxon>
    </lineage>
</organism>
<evidence type="ECO:0000256" key="2">
    <source>
        <dbReference type="ARBA" id="ARBA00022840"/>
    </source>
</evidence>
<keyword evidence="2" id="KW-0067">ATP-binding</keyword>
<dbReference type="EMBL" id="JACIEF010000002">
    <property type="protein sequence ID" value="MBB4108154.1"/>
    <property type="molecule type" value="Genomic_DNA"/>
</dbReference>
<dbReference type="AlphaFoldDB" id="A0A7W6P521"/>
<evidence type="ECO:0000256" key="6">
    <source>
        <dbReference type="ARBA" id="ARBA00023163"/>
    </source>
</evidence>
<evidence type="ECO:0000313" key="9">
    <source>
        <dbReference type="EMBL" id="MBB4108154.1"/>
    </source>
</evidence>
<reference evidence="11" key="2">
    <citation type="journal article" date="2019" name="Int. J. Syst. Evol. Microbiol.">
        <title>The Global Catalogue of Microorganisms (GCM) 10K type strain sequencing project: providing services to taxonomists for standard genome sequencing and annotation.</title>
        <authorList>
            <consortium name="The Broad Institute Genomics Platform"/>
            <consortium name="The Broad Institute Genome Sequencing Center for Infectious Disease"/>
            <person name="Wu L."/>
            <person name="Ma J."/>
        </authorList>
    </citation>
    <scope>NUCLEOTIDE SEQUENCE [LARGE SCALE GENOMIC DNA]</scope>
    <source>
        <strain evidence="11">CGMCC 1.15287</strain>
    </source>
</reference>
<keyword evidence="4" id="KW-0238">DNA-binding</keyword>
<reference evidence="9 10" key="3">
    <citation type="submission" date="2020-08" db="EMBL/GenBank/DDBJ databases">
        <title>Genomic Encyclopedia of Type Strains, Phase IV (KMG-IV): sequencing the most valuable type-strain genomes for metagenomic binning, comparative biology and taxonomic classification.</title>
        <authorList>
            <person name="Goeker M."/>
        </authorList>
    </citation>
    <scope>NUCLEOTIDE SEQUENCE [LARGE SCALE GENOMIC DNA]</scope>
    <source>
        <strain evidence="9 10">DSM 100774</strain>
    </source>
</reference>
<dbReference type="PANTHER" id="PTHR32071">
    <property type="entry name" value="TRANSCRIPTIONAL REGULATORY PROTEIN"/>
    <property type="match status" value="1"/>
</dbReference>
<evidence type="ECO:0000256" key="5">
    <source>
        <dbReference type="ARBA" id="ARBA00023159"/>
    </source>
</evidence>
<dbReference type="SUPFAM" id="SSF52540">
    <property type="entry name" value="P-loop containing nucleoside triphosphate hydrolases"/>
    <property type="match status" value="1"/>
</dbReference>
<evidence type="ECO:0000259" key="7">
    <source>
        <dbReference type="PROSITE" id="PS50045"/>
    </source>
</evidence>
<keyword evidence="6" id="KW-0804">Transcription</keyword>
<evidence type="ECO:0000256" key="4">
    <source>
        <dbReference type="ARBA" id="ARBA00023125"/>
    </source>
</evidence>
<evidence type="ECO:0000313" key="11">
    <source>
        <dbReference type="Proteomes" id="UP000642938"/>
    </source>
</evidence>
<dbReference type="InterPro" id="IPR029016">
    <property type="entry name" value="GAF-like_dom_sf"/>
</dbReference>
<dbReference type="Gene3D" id="3.40.50.300">
    <property type="entry name" value="P-loop containing nucleotide triphosphate hydrolases"/>
    <property type="match status" value="1"/>
</dbReference>
<dbReference type="InterPro" id="IPR002078">
    <property type="entry name" value="Sigma_54_int"/>
</dbReference>